<proteinExistence type="predicted"/>
<name>A0A8H4NC41_9HYPO</name>
<evidence type="ECO:0000259" key="1">
    <source>
        <dbReference type="Pfam" id="PF06985"/>
    </source>
</evidence>
<dbReference type="PANTHER" id="PTHR24148">
    <property type="entry name" value="ANKYRIN REPEAT DOMAIN-CONTAINING PROTEIN 39 HOMOLOG-RELATED"/>
    <property type="match status" value="1"/>
</dbReference>
<dbReference type="PANTHER" id="PTHR24148:SF64">
    <property type="entry name" value="HETEROKARYON INCOMPATIBILITY DOMAIN-CONTAINING PROTEIN"/>
    <property type="match status" value="1"/>
</dbReference>
<dbReference type="InterPro" id="IPR010730">
    <property type="entry name" value="HET"/>
</dbReference>
<gene>
    <name evidence="2" type="ORF">FACUT_13864</name>
</gene>
<dbReference type="Pfam" id="PF06985">
    <property type="entry name" value="HET"/>
    <property type="match status" value="1"/>
</dbReference>
<keyword evidence="3" id="KW-1185">Reference proteome</keyword>
<accession>A0A8H4NC41</accession>
<evidence type="ECO:0000313" key="2">
    <source>
        <dbReference type="EMBL" id="KAF4414900.1"/>
    </source>
</evidence>
<evidence type="ECO:0000313" key="3">
    <source>
        <dbReference type="Proteomes" id="UP000536711"/>
    </source>
</evidence>
<dbReference type="EMBL" id="JAADJF010000662">
    <property type="protein sequence ID" value="KAF4414900.1"/>
    <property type="molecule type" value="Genomic_DNA"/>
</dbReference>
<protein>
    <submittedName>
        <fullName evidence="2">HET-domain-containing</fullName>
    </submittedName>
</protein>
<dbReference type="AlphaFoldDB" id="A0A8H4NC41"/>
<dbReference type="OrthoDB" id="194358at2759"/>
<dbReference type="Proteomes" id="UP000536711">
    <property type="component" value="Unassembled WGS sequence"/>
</dbReference>
<comment type="caution">
    <text evidence="2">The sequence shown here is derived from an EMBL/GenBank/DDBJ whole genome shotgun (WGS) entry which is preliminary data.</text>
</comment>
<dbReference type="InterPro" id="IPR052895">
    <property type="entry name" value="HetReg/Transcr_Mod"/>
</dbReference>
<feature type="domain" description="Heterokaryon incompatibility" evidence="1">
    <location>
        <begin position="49"/>
        <end position="178"/>
    </location>
</feature>
<dbReference type="Pfam" id="PF26639">
    <property type="entry name" value="Het-6_barrel"/>
    <property type="match status" value="1"/>
</dbReference>
<sequence>MPMYTHRPLPPGRIIRILLLEPHHNPSEPIRIKLQEISLPKDKNERGAYEALSYVWGTPIGDQPIECDGDQLLITENCLAALRSLRLKNEVRKLWIDAICINQTATQAAIQEKNHQLKLMGDVYAHAERVLIWLGHGDDRINALIGRFSQTDQPAGSPAALAALVSNEWFNRAWTLQELCYAQDPVMIYGQTEVPWETFVACMDWKRQRSIDEVPKHIYLPYVETTSFRGLFRFLTDDSKLKDGPRGPGWTGPVQAALFAFLRSRKSSRPEDKIYAFHQVLTDLGFILPDPDVSRSVPELYEETTYLLIEQARSLKILEYLPSQSRMDKLPSWVPDYSQALWPPGHSVDLSVKSIPRGQTIERIKGQLKVRAICLDAVAALSGRMPDMDQTNMSIPSQARHDTALRCYETMYSWMEFVVGLEAPLAYDEHAEDTSFLAKDTIDILGTTYPVRAMKPVEAVRLTALARLVARVGNPTDYESPSAYIEALSVVSTIPHLWSRLQFIHNTKARNAMADTHPDSAVAEQLRNGHPFKVFQLIRRRDQVINPQRNNMTSALERHFSIKSPEQTLYATRQGLLGLTAGEVRQDDVVALLPGSAVPIVLRAVDLNKQTFQVVGPSYLPDSSEVAWNDPEMPNEAFNNIILI</sequence>
<organism evidence="2 3">
    <name type="scientific">Fusarium acutatum</name>
    <dbReference type="NCBI Taxonomy" id="78861"/>
    <lineage>
        <taxon>Eukaryota</taxon>
        <taxon>Fungi</taxon>
        <taxon>Dikarya</taxon>
        <taxon>Ascomycota</taxon>
        <taxon>Pezizomycotina</taxon>
        <taxon>Sordariomycetes</taxon>
        <taxon>Hypocreomycetidae</taxon>
        <taxon>Hypocreales</taxon>
        <taxon>Nectriaceae</taxon>
        <taxon>Fusarium</taxon>
        <taxon>Fusarium fujikuroi species complex</taxon>
    </lineage>
</organism>
<reference evidence="2 3" key="1">
    <citation type="submission" date="2020-01" db="EMBL/GenBank/DDBJ databases">
        <title>Identification and distribution of gene clusters putatively required for synthesis of sphingolipid metabolism inhibitors in phylogenetically diverse species of the filamentous fungus Fusarium.</title>
        <authorList>
            <person name="Kim H.-S."/>
            <person name="Busman M."/>
            <person name="Brown D.W."/>
            <person name="Divon H."/>
            <person name="Uhlig S."/>
            <person name="Proctor R.H."/>
        </authorList>
    </citation>
    <scope>NUCLEOTIDE SEQUENCE [LARGE SCALE GENOMIC DNA]</scope>
    <source>
        <strain evidence="2 3">NRRL 13308</strain>
    </source>
</reference>